<feature type="compositionally biased region" description="Polar residues" evidence="1">
    <location>
        <begin position="65"/>
        <end position="76"/>
    </location>
</feature>
<gene>
    <name evidence="2" type="ORF">CR513_58791</name>
</gene>
<dbReference type="AlphaFoldDB" id="A0A371EA07"/>
<evidence type="ECO:0000256" key="1">
    <source>
        <dbReference type="SAM" id="MobiDB-lite"/>
    </source>
</evidence>
<keyword evidence="3" id="KW-1185">Reference proteome</keyword>
<comment type="caution">
    <text evidence="2">The sequence shown here is derived from an EMBL/GenBank/DDBJ whole genome shotgun (WGS) entry which is preliminary data.</text>
</comment>
<evidence type="ECO:0000313" key="2">
    <source>
        <dbReference type="EMBL" id="RDX62839.1"/>
    </source>
</evidence>
<protein>
    <submittedName>
        <fullName evidence="2">Uncharacterized protein</fullName>
    </submittedName>
</protein>
<evidence type="ECO:0000313" key="3">
    <source>
        <dbReference type="Proteomes" id="UP000257109"/>
    </source>
</evidence>
<reference evidence="2" key="1">
    <citation type="submission" date="2018-05" db="EMBL/GenBank/DDBJ databases">
        <title>Draft genome of Mucuna pruriens seed.</title>
        <authorList>
            <person name="Nnadi N.E."/>
            <person name="Vos R."/>
            <person name="Hasami M.H."/>
            <person name="Devisetty U.K."/>
            <person name="Aguiy J.C."/>
        </authorList>
    </citation>
    <scope>NUCLEOTIDE SEQUENCE [LARGE SCALE GENOMIC DNA]</scope>
    <source>
        <strain evidence="2">JCA_2017</strain>
    </source>
</reference>
<name>A0A371EA07_MUCPR</name>
<dbReference type="EMBL" id="QJKJ01015245">
    <property type="protein sequence ID" value="RDX62839.1"/>
    <property type="molecule type" value="Genomic_DNA"/>
</dbReference>
<proteinExistence type="predicted"/>
<feature type="region of interest" description="Disordered" evidence="1">
    <location>
        <begin position="46"/>
        <end position="76"/>
    </location>
</feature>
<organism evidence="2 3">
    <name type="scientific">Mucuna pruriens</name>
    <name type="common">Velvet bean</name>
    <name type="synonym">Dolichos pruriens</name>
    <dbReference type="NCBI Taxonomy" id="157652"/>
    <lineage>
        <taxon>Eukaryota</taxon>
        <taxon>Viridiplantae</taxon>
        <taxon>Streptophyta</taxon>
        <taxon>Embryophyta</taxon>
        <taxon>Tracheophyta</taxon>
        <taxon>Spermatophyta</taxon>
        <taxon>Magnoliopsida</taxon>
        <taxon>eudicotyledons</taxon>
        <taxon>Gunneridae</taxon>
        <taxon>Pentapetalae</taxon>
        <taxon>rosids</taxon>
        <taxon>fabids</taxon>
        <taxon>Fabales</taxon>
        <taxon>Fabaceae</taxon>
        <taxon>Papilionoideae</taxon>
        <taxon>50 kb inversion clade</taxon>
        <taxon>NPAAA clade</taxon>
        <taxon>indigoferoid/millettioid clade</taxon>
        <taxon>Phaseoleae</taxon>
        <taxon>Mucuna</taxon>
    </lineage>
</organism>
<dbReference type="Proteomes" id="UP000257109">
    <property type="component" value="Unassembled WGS sequence"/>
</dbReference>
<feature type="non-terminal residue" evidence="2">
    <location>
        <position position="1"/>
    </location>
</feature>
<accession>A0A371EA07</accession>
<sequence>MMTTGTWDYTEGAEPPKQHADSVLVSASRALFFVWINIVAMANTDDAGPSQHSPDSVVDEPSKVLSENHSTTASKGFPTSGNLGAIDGIAGRVCILSAVNIYSGDLSGTEHSLLRRLGYFTRLDLRFCGTGSEQKIDVYGINDERSYQYVVSRKRKNEGEPESCGKKNKICDRVKKVGIPQILENFLASNDEGGVCFKMIRVKRSGKGNDSWVTG</sequence>